<organism evidence="3">
    <name type="scientific">hydrothermal vent metagenome</name>
    <dbReference type="NCBI Taxonomy" id="652676"/>
    <lineage>
        <taxon>unclassified sequences</taxon>
        <taxon>metagenomes</taxon>
        <taxon>ecological metagenomes</taxon>
    </lineage>
</organism>
<protein>
    <submittedName>
        <fullName evidence="3">Uncharacterized protein</fullName>
    </submittedName>
</protein>
<accession>A0A3B0X2L8</accession>
<keyword evidence="2" id="KW-0472">Membrane</keyword>
<name>A0A3B0X2L8_9ZZZZ</name>
<feature type="transmembrane region" description="Helical" evidence="2">
    <location>
        <begin position="7"/>
        <end position="26"/>
    </location>
</feature>
<feature type="region of interest" description="Disordered" evidence="1">
    <location>
        <begin position="45"/>
        <end position="75"/>
    </location>
</feature>
<gene>
    <name evidence="3" type="ORF">MNBD_GAMMA07-751</name>
</gene>
<evidence type="ECO:0000313" key="3">
    <source>
        <dbReference type="EMBL" id="VAW55779.1"/>
    </source>
</evidence>
<keyword evidence="2" id="KW-1133">Transmembrane helix</keyword>
<dbReference type="EMBL" id="UOFF01000114">
    <property type="protein sequence ID" value="VAW55779.1"/>
    <property type="molecule type" value="Genomic_DNA"/>
</dbReference>
<evidence type="ECO:0000256" key="1">
    <source>
        <dbReference type="SAM" id="MobiDB-lite"/>
    </source>
</evidence>
<evidence type="ECO:0000256" key="2">
    <source>
        <dbReference type="SAM" id="Phobius"/>
    </source>
</evidence>
<proteinExistence type="predicted"/>
<reference evidence="3" key="1">
    <citation type="submission" date="2018-06" db="EMBL/GenBank/DDBJ databases">
        <authorList>
            <person name="Zhirakovskaya E."/>
        </authorList>
    </citation>
    <scope>NUCLEOTIDE SEQUENCE</scope>
</reference>
<sequence>MNKSASILIKVIIFGILTVVGIIYVINQSPVENMATYEKQKMVKPNRGGGRSAISDFFSSDSKDDSAGDDMSLTGATGRYDEVRIGKKTED</sequence>
<keyword evidence="2" id="KW-0812">Transmembrane</keyword>
<dbReference type="AlphaFoldDB" id="A0A3B0X2L8"/>